<dbReference type="GO" id="GO:0005681">
    <property type="term" value="C:spliceosomal complex"/>
    <property type="evidence" value="ECO:0007669"/>
    <property type="project" value="UniProtKB-UniRule"/>
</dbReference>
<keyword evidence="4 7" id="KW-0508">mRNA splicing</keyword>
<dbReference type="GO" id="GO:0000387">
    <property type="term" value="P:spliceosomal snRNP assembly"/>
    <property type="evidence" value="ECO:0007669"/>
    <property type="project" value="UniProtKB-UniRule"/>
</dbReference>
<dbReference type="InterPro" id="IPR017364">
    <property type="entry name" value="GEMIN2"/>
</dbReference>
<keyword evidence="3 7" id="KW-0507">mRNA processing</keyword>
<evidence type="ECO:0000256" key="6">
    <source>
        <dbReference type="ARBA" id="ARBA00047179"/>
    </source>
</evidence>
<dbReference type="PANTHER" id="PTHR12794:SF0">
    <property type="entry name" value="GEM-ASSOCIATED PROTEIN 2"/>
    <property type="match status" value="1"/>
</dbReference>
<proteinExistence type="inferred from homology"/>
<evidence type="ECO:0000256" key="7">
    <source>
        <dbReference type="PIRNR" id="PIRNR038038"/>
    </source>
</evidence>
<protein>
    <recommendedName>
        <fullName evidence="6 7">Gem-associated protein 2</fullName>
    </recommendedName>
</protein>
<sequence length="248" mass="28525">MDQEVFFDVDNFDRTKVDLNKMPTTVEEYMRQMVVSRENCPVVATANPEDIPLFKKAKQNIVPLDKSIDCVCEFAPGREWNLNKSNYFSWQRSMIEGRNIAKMDTSNLALPGSGDRKEWCRICLVERLESFPIAEEIREQFAHHAGTPPTLSFVMSLSDNQVNCIIPYHIDHVIENGYSKAAFEWLFSLLLVVKKPLLHDVCSSLRDLARRCRIWRSSLGQEDLELIHEYSAIIAIVSCYFGQKDLGD</sequence>
<evidence type="ECO:0000256" key="4">
    <source>
        <dbReference type="ARBA" id="ARBA00023187"/>
    </source>
</evidence>
<dbReference type="PIRSF" id="PIRSF038038">
    <property type="entry name" value="SMN_Gemin2"/>
    <property type="match status" value="1"/>
</dbReference>
<evidence type="ECO:0000256" key="1">
    <source>
        <dbReference type="ARBA" id="ARBA00004496"/>
    </source>
</evidence>
<comment type="function">
    <text evidence="7">The SMN complex catalyzes the assembly of small nuclear ribonucleoproteins (snRNPs), the building blocks of the spliceosome, and thereby plays an important role in the splicing of cellular pre-mRNAs.</text>
</comment>
<dbReference type="GO" id="GO:0000245">
    <property type="term" value="P:spliceosomal complex assembly"/>
    <property type="evidence" value="ECO:0007669"/>
    <property type="project" value="UniProtKB-UniRule"/>
</dbReference>
<evidence type="ECO:0000256" key="3">
    <source>
        <dbReference type="ARBA" id="ARBA00022664"/>
    </source>
</evidence>
<dbReference type="Gene3D" id="1.20.58.1070">
    <property type="match status" value="1"/>
</dbReference>
<evidence type="ECO:0000313" key="10">
    <source>
        <dbReference type="WBParaSite" id="jg20168"/>
    </source>
</evidence>
<dbReference type="WBParaSite" id="jg20168">
    <property type="protein sequence ID" value="jg20168"/>
    <property type="gene ID" value="jg20168"/>
</dbReference>
<dbReference type="WBParaSite" id="jg20163">
    <property type="protein sequence ID" value="jg20163"/>
    <property type="gene ID" value="jg20163"/>
</dbReference>
<organism evidence="8 10">
    <name type="scientific">Ditylenchus dipsaci</name>
    <dbReference type="NCBI Taxonomy" id="166011"/>
    <lineage>
        <taxon>Eukaryota</taxon>
        <taxon>Metazoa</taxon>
        <taxon>Ecdysozoa</taxon>
        <taxon>Nematoda</taxon>
        <taxon>Chromadorea</taxon>
        <taxon>Rhabditida</taxon>
        <taxon>Tylenchina</taxon>
        <taxon>Tylenchomorpha</taxon>
        <taxon>Sphaerularioidea</taxon>
        <taxon>Anguinidae</taxon>
        <taxon>Anguininae</taxon>
        <taxon>Ditylenchus</taxon>
    </lineage>
</organism>
<dbReference type="Pfam" id="PF04938">
    <property type="entry name" value="SIP1"/>
    <property type="match status" value="1"/>
</dbReference>
<evidence type="ECO:0000313" key="9">
    <source>
        <dbReference type="WBParaSite" id="jg20163"/>
    </source>
</evidence>
<dbReference type="PANTHER" id="PTHR12794">
    <property type="entry name" value="GEMIN2"/>
    <property type="match status" value="1"/>
</dbReference>
<keyword evidence="8" id="KW-1185">Reference proteome</keyword>
<comment type="subcellular location">
    <subcellularLocation>
        <location evidence="1">Cytoplasm</location>
    </subcellularLocation>
</comment>
<dbReference type="GO" id="GO:0032797">
    <property type="term" value="C:SMN complex"/>
    <property type="evidence" value="ECO:0007669"/>
    <property type="project" value="UniProtKB-UniRule"/>
</dbReference>
<name>A0A915DKB8_9BILA</name>
<comment type="subunit">
    <text evidence="7">Part of the core SMN complex.</text>
</comment>
<dbReference type="AlphaFoldDB" id="A0A915DKB8"/>
<comment type="similarity">
    <text evidence="5 7">Belongs to the gemin-2 family.</text>
</comment>
<evidence type="ECO:0000256" key="5">
    <source>
        <dbReference type="ARBA" id="ARBA00025758"/>
    </source>
</evidence>
<dbReference type="Proteomes" id="UP000887574">
    <property type="component" value="Unplaced"/>
</dbReference>
<evidence type="ECO:0000313" key="8">
    <source>
        <dbReference type="Proteomes" id="UP000887574"/>
    </source>
</evidence>
<dbReference type="InterPro" id="IPR035426">
    <property type="entry name" value="Gemin2/Brr1"/>
</dbReference>
<accession>A0A915DKB8</accession>
<keyword evidence="2 7" id="KW-0963">Cytoplasm</keyword>
<reference evidence="9 10" key="1">
    <citation type="submission" date="2022-11" db="UniProtKB">
        <authorList>
            <consortium name="WormBaseParasite"/>
        </authorList>
    </citation>
    <scope>IDENTIFICATION</scope>
</reference>
<evidence type="ECO:0000256" key="2">
    <source>
        <dbReference type="ARBA" id="ARBA00022490"/>
    </source>
</evidence>